<reference evidence="2 3" key="1">
    <citation type="submission" date="2016-10" db="EMBL/GenBank/DDBJ databases">
        <authorList>
            <person name="de Groot N.N."/>
        </authorList>
    </citation>
    <scope>NUCLEOTIDE SEQUENCE [LARGE SCALE GENOMIC DNA]</scope>
    <source>
        <strain evidence="2 3">DSM 43067</strain>
    </source>
</reference>
<keyword evidence="2" id="KW-0255">Endonuclease</keyword>
<keyword evidence="2" id="KW-0540">Nuclease</keyword>
<name>A0A1I4X555_9ACTN</name>
<dbReference type="PANTHER" id="PTHR35400:SF3">
    <property type="entry name" value="SLL1072 PROTEIN"/>
    <property type="match status" value="1"/>
</dbReference>
<dbReference type="InterPro" id="IPR012296">
    <property type="entry name" value="Nuclease_put_TT1808"/>
</dbReference>
<dbReference type="SUPFAM" id="SSF52980">
    <property type="entry name" value="Restriction endonuclease-like"/>
    <property type="match status" value="1"/>
</dbReference>
<dbReference type="Gene3D" id="3.90.1570.10">
    <property type="entry name" value="tt1808, chain A"/>
    <property type="match status" value="1"/>
</dbReference>
<gene>
    <name evidence="2" type="ORF">SAMN04489713_101700</name>
</gene>
<proteinExistence type="predicted"/>
<sequence>MCDSGLMSAQSIEAIAESGHMELEPLPDWVFPPPGGYTADDFLRMRGLPRHTELIDGSLVFVSPQRKWHVRVIDLLRTELNRQAPEYLCADREMTVRLSDRHAPEPDVLIVSTEAYERDEPSTYYLPEDVVLVVEAVSPDSEIRDREIKPRRYREAGIRHYWRVEEDEGSTIVYVYEFDPACAAYVMTGIHHDQLKVTGPFPIEIDLTAVTKRR</sequence>
<dbReference type="STRING" id="1993.SAMN04489713_101700"/>
<dbReference type="InParanoid" id="A0A1I4X555"/>
<dbReference type="Proteomes" id="UP000183413">
    <property type="component" value="Unassembled WGS sequence"/>
</dbReference>
<dbReference type="InterPro" id="IPR011335">
    <property type="entry name" value="Restrct_endonuc-II-like"/>
</dbReference>
<evidence type="ECO:0000313" key="2">
    <source>
        <dbReference type="EMBL" id="SFN21148.1"/>
    </source>
</evidence>
<keyword evidence="3" id="KW-1185">Reference proteome</keyword>
<dbReference type="AlphaFoldDB" id="A0A1I4X555"/>
<organism evidence="2 3">
    <name type="scientific">Actinomadura madurae</name>
    <dbReference type="NCBI Taxonomy" id="1993"/>
    <lineage>
        <taxon>Bacteria</taxon>
        <taxon>Bacillati</taxon>
        <taxon>Actinomycetota</taxon>
        <taxon>Actinomycetes</taxon>
        <taxon>Streptosporangiales</taxon>
        <taxon>Thermomonosporaceae</taxon>
        <taxon>Actinomadura</taxon>
    </lineage>
</organism>
<accession>A0A1I4X555</accession>
<dbReference type="PANTHER" id="PTHR35400">
    <property type="entry name" value="SLR1083 PROTEIN"/>
    <property type="match status" value="1"/>
</dbReference>
<feature type="domain" description="Putative restriction endonuclease" evidence="1">
    <location>
        <begin position="40"/>
        <end position="205"/>
    </location>
</feature>
<dbReference type="CDD" id="cd06260">
    <property type="entry name" value="DUF820-like"/>
    <property type="match status" value="1"/>
</dbReference>
<evidence type="ECO:0000313" key="3">
    <source>
        <dbReference type="Proteomes" id="UP000183413"/>
    </source>
</evidence>
<keyword evidence="2" id="KW-0378">Hydrolase</keyword>
<evidence type="ECO:0000259" key="1">
    <source>
        <dbReference type="Pfam" id="PF05685"/>
    </source>
</evidence>
<protein>
    <submittedName>
        <fullName evidence="2">Endonuclease, Uma2 family (Restriction endonuclease fold)</fullName>
    </submittedName>
</protein>
<dbReference type="InterPro" id="IPR008538">
    <property type="entry name" value="Uma2"/>
</dbReference>
<dbReference type="EMBL" id="FOVH01000001">
    <property type="protein sequence ID" value="SFN21148.1"/>
    <property type="molecule type" value="Genomic_DNA"/>
</dbReference>
<dbReference type="GO" id="GO:0004519">
    <property type="term" value="F:endonuclease activity"/>
    <property type="evidence" value="ECO:0007669"/>
    <property type="project" value="UniProtKB-KW"/>
</dbReference>
<dbReference type="Pfam" id="PF05685">
    <property type="entry name" value="Uma2"/>
    <property type="match status" value="1"/>
</dbReference>